<organism evidence="9 11">
    <name type="scientific">Pedobacter hiemivivus</name>
    <dbReference type="NCBI Taxonomy" id="2530454"/>
    <lineage>
        <taxon>Bacteria</taxon>
        <taxon>Pseudomonadati</taxon>
        <taxon>Bacteroidota</taxon>
        <taxon>Sphingobacteriia</taxon>
        <taxon>Sphingobacteriales</taxon>
        <taxon>Sphingobacteriaceae</taxon>
        <taxon>Pedobacter</taxon>
    </lineage>
</organism>
<sequence>MLHKAKPKQMYRIYTKKIGVPEGYLRKMLFIMRLTTVILISSLMQVSAIGFAQKITLSKTNVPLTQIINEIRNQSKYDFFYSNELLRKANPVTIHVKEASLEEVLAICFRNQPLVYKVEDKAVMLKEKESTFLDKVISAFADVDVRIIVTDESGLPLPGATVAVKGTNRKVVAGAGGVVLLTKVDSKAIFVVTYLGYTMQEVKLKKDQSAITVKMEPEENKMDDVVITGIFKRTKESYTGAAKTITAAELRQFQGRNIFTTLGNIDPAFNVITSNAFGSDPNRIPDIQIRGSKSLPNINQLTDQTAGALNLPLIILDGFETTMQRMMDLDNNEIQSITILKDGSATAQYGSRGANGVVVITTKEPIPGKLRVTYRVGLNLSVPDLESYNLLNSKDKLELERLSGYYESPTKTPDQNIKMQQYYNQVLGQVLKGVNTDWMSIPLRTQIDQTHNLKVEGGDQTFRYDMALQYNNINGVMKESGRNTFNGTVNLSYRLNNLTFRNNLVIGHTKSNESPYGSFSDYVVLNPYWEPYDAAGRPVQFFTPFNADVMSINGKHPNKPYASPLYDATLNVFDIKNNTSITNNFQLEYRPIRELTLSSGIGVTTNMIDRDSFKPADHSSFAGYKPEDVFKRGSYDYASGKDFSYTGNVRAAFYKTFADIHQISAGAQLDVSESNSKYYTFGLQGFPDQSIDYLALALQYKENSTPSGSQSTKRRVGMSSFANYMLDNRYMVDFSYSVDGASQFGVNRRFAPFWSTGLGWNLHNESFIKDHLKFINHLKMRATYGSTGSTQFDAYQALGTYSYIMNDRYKSWVGVRQNELGNADLEWQTTNKYNAGLELGLFNDRIRLTTDAYLERTSNLLSSMDLPYANGFSSYNENIGQVETRGVEVGVNAFLIRDNERRISWSVSGNIAYGEDKIVKLSEVMKAANEKLALDTKNTSTPNKIIREGTSQNTIYVVRSLGIDPSTGKELFLNKDGGVTYLWDPKDRVAAGVGQPKYRGNFNTMVRYRNLSVSASFGFRFGGQLYNQTVVDKVENADRIMNVDARVYNDRWKQPGDISLYRGLNETINLNASSRFVQNENTLTCQNVYVSYDVLDKKFLRRFGMNSLSLSANTGELFYISTVPQERGTSYPFTRQFSLSLYTSF</sequence>
<dbReference type="Pfam" id="PF07715">
    <property type="entry name" value="Plug"/>
    <property type="match status" value="1"/>
</dbReference>
<dbReference type="InterPro" id="IPR023996">
    <property type="entry name" value="TonB-dep_OMP_SusC/RagA"/>
</dbReference>
<evidence type="ECO:0000256" key="4">
    <source>
        <dbReference type="ARBA" id="ARBA00022692"/>
    </source>
</evidence>
<dbReference type="Proteomes" id="UP000309594">
    <property type="component" value="Unassembled WGS sequence"/>
</dbReference>
<evidence type="ECO:0000313" key="9">
    <source>
        <dbReference type="EMBL" id="TCC96477.1"/>
    </source>
</evidence>
<evidence type="ECO:0000256" key="1">
    <source>
        <dbReference type="ARBA" id="ARBA00004571"/>
    </source>
</evidence>
<dbReference type="Pfam" id="PF13715">
    <property type="entry name" value="CarbopepD_reg_2"/>
    <property type="match status" value="1"/>
</dbReference>
<dbReference type="NCBIfam" id="TIGR04056">
    <property type="entry name" value="OMP_RagA_SusC"/>
    <property type="match status" value="1"/>
</dbReference>
<dbReference type="SUPFAM" id="SSF49464">
    <property type="entry name" value="Carboxypeptidase regulatory domain-like"/>
    <property type="match status" value="1"/>
</dbReference>
<dbReference type="AlphaFoldDB" id="A0A4R0NA64"/>
<dbReference type="InterPro" id="IPR008969">
    <property type="entry name" value="CarboxyPept-like_regulatory"/>
</dbReference>
<name>A0A4R0NA64_9SPHI</name>
<keyword evidence="5 7" id="KW-0472">Membrane</keyword>
<evidence type="ECO:0000313" key="12">
    <source>
        <dbReference type="Proteomes" id="UP000309594"/>
    </source>
</evidence>
<dbReference type="SMART" id="SM00965">
    <property type="entry name" value="STN"/>
    <property type="match status" value="1"/>
</dbReference>
<reference evidence="9 11" key="1">
    <citation type="submission" date="2019-02" db="EMBL/GenBank/DDBJ databases">
        <title>Pedobacter sp. RP-3-8 sp. nov., isolated from Arctic soil.</title>
        <authorList>
            <person name="Dahal R.H."/>
        </authorList>
    </citation>
    <scope>NUCLEOTIDE SEQUENCE [LARGE SCALE GENOMIC DNA]</scope>
    <source>
        <strain evidence="9 11">RP-3-8</strain>
    </source>
</reference>
<evidence type="ECO:0000313" key="10">
    <source>
        <dbReference type="EMBL" id="TKC57214.1"/>
    </source>
</evidence>
<accession>A0A4U1G232</accession>
<accession>A0A4R0NA64</accession>
<proteinExistence type="inferred from homology"/>
<reference evidence="10 12" key="2">
    <citation type="submission" date="2019-04" db="EMBL/GenBank/DDBJ databases">
        <title>Pedobacter sp. RP-1-16 sp. nov., isolated from Arctic soil.</title>
        <authorList>
            <person name="Dahal R.H."/>
            <person name="Kim D.-U."/>
        </authorList>
    </citation>
    <scope>NUCLEOTIDE SEQUENCE [LARGE SCALE GENOMIC DNA]</scope>
    <source>
        <strain evidence="10 12">RP-1-16</strain>
    </source>
</reference>
<evidence type="ECO:0000256" key="6">
    <source>
        <dbReference type="ARBA" id="ARBA00023237"/>
    </source>
</evidence>
<keyword evidence="6 7" id="KW-0998">Cell outer membrane</keyword>
<dbReference type="InterPro" id="IPR012910">
    <property type="entry name" value="Plug_dom"/>
</dbReference>
<dbReference type="PROSITE" id="PS52016">
    <property type="entry name" value="TONB_DEPENDENT_REC_3"/>
    <property type="match status" value="1"/>
</dbReference>
<evidence type="ECO:0000313" key="11">
    <source>
        <dbReference type="Proteomes" id="UP000291117"/>
    </source>
</evidence>
<evidence type="ECO:0000259" key="8">
    <source>
        <dbReference type="SMART" id="SM00965"/>
    </source>
</evidence>
<dbReference type="OrthoDB" id="1094723at2"/>
<dbReference type="EMBL" id="SWDX01000010">
    <property type="protein sequence ID" value="TKC57214.1"/>
    <property type="molecule type" value="Genomic_DNA"/>
</dbReference>
<keyword evidence="3 7" id="KW-1134">Transmembrane beta strand</keyword>
<dbReference type="SUPFAM" id="SSF56935">
    <property type="entry name" value="Porins"/>
    <property type="match status" value="1"/>
</dbReference>
<evidence type="ECO:0000256" key="3">
    <source>
        <dbReference type="ARBA" id="ARBA00022452"/>
    </source>
</evidence>
<dbReference type="GO" id="GO:0009279">
    <property type="term" value="C:cell outer membrane"/>
    <property type="evidence" value="ECO:0007669"/>
    <property type="project" value="UniProtKB-SubCell"/>
</dbReference>
<dbReference type="EMBL" id="SJSM01000005">
    <property type="protein sequence ID" value="TCC96477.1"/>
    <property type="molecule type" value="Genomic_DNA"/>
</dbReference>
<dbReference type="InterPro" id="IPR036942">
    <property type="entry name" value="Beta-barrel_TonB_sf"/>
</dbReference>
<evidence type="ECO:0000256" key="2">
    <source>
        <dbReference type="ARBA" id="ARBA00022448"/>
    </source>
</evidence>
<evidence type="ECO:0000256" key="5">
    <source>
        <dbReference type="ARBA" id="ARBA00023136"/>
    </source>
</evidence>
<dbReference type="Gene3D" id="2.170.130.10">
    <property type="entry name" value="TonB-dependent receptor, plug domain"/>
    <property type="match status" value="1"/>
</dbReference>
<dbReference type="Proteomes" id="UP000291117">
    <property type="component" value="Unassembled WGS sequence"/>
</dbReference>
<dbReference type="InterPro" id="IPR037066">
    <property type="entry name" value="Plug_dom_sf"/>
</dbReference>
<keyword evidence="11" id="KW-1185">Reference proteome</keyword>
<keyword evidence="4 7" id="KW-0812">Transmembrane</keyword>
<dbReference type="InterPro" id="IPR023997">
    <property type="entry name" value="TonB-dep_OMP_SusC/RagA_CS"/>
</dbReference>
<dbReference type="InterPro" id="IPR039426">
    <property type="entry name" value="TonB-dep_rcpt-like"/>
</dbReference>
<dbReference type="InterPro" id="IPR011662">
    <property type="entry name" value="Secretin/TonB_short_N"/>
</dbReference>
<dbReference type="Pfam" id="PF07660">
    <property type="entry name" value="STN"/>
    <property type="match status" value="1"/>
</dbReference>
<comment type="subcellular location">
    <subcellularLocation>
        <location evidence="1 7">Cell outer membrane</location>
        <topology evidence="1 7">Multi-pass membrane protein</topology>
    </subcellularLocation>
</comment>
<keyword evidence="2 7" id="KW-0813">Transport</keyword>
<comment type="similarity">
    <text evidence="7">Belongs to the TonB-dependent receptor family.</text>
</comment>
<comment type="caution">
    <text evidence="9">The sequence shown here is derived from an EMBL/GenBank/DDBJ whole genome shotgun (WGS) entry which is preliminary data.</text>
</comment>
<feature type="domain" description="Secretin/TonB short N-terminal" evidence="8">
    <location>
        <begin position="77"/>
        <end position="128"/>
    </location>
</feature>
<dbReference type="Gene3D" id="2.40.170.20">
    <property type="entry name" value="TonB-dependent receptor, beta-barrel domain"/>
    <property type="match status" value="1"/>
</dbReference>
<evidence type="ECO:0000256" key="7">
    <source>
        <dbReference type="PROSITE-ProRule" id="PRU01360"/>
    </source>
</evidence>
<protein>
    <submittedName>
        <fullName evidence="9">SusC/RagA family TonB-linked outer membrane protein</fullName>
    </submittedName>
</protein>
<dbReference type="NCBIfam" id="TIGR04057">
    <property type="entry name" value="SusC_RagA_signa"/>
    <property type="match status" value="1"/>
</dbReference>
<gene>
    <name evidence="9" type="ORF">EZ444_10870</name>
    <name evidence="10" type="ORF">FBD94_21545</name>
</gene>